<dbReference type="AlphaFoldDB" id="A0A5B7D562"/>
<feature type="compositionally biased region" description="Acidic residues" evidence="1">
    <location>
        <begin position="1"/>
        <end position="15"/>
    </location>
</feature>
<sequence>MVIDDVQEEEEEEEEERRIRTRALGDPSDPKARMVPLYHAHLNILDVTQKCFRIRQLLRVKPSNFSGTESVNSRKPILLHLAALHTAPRGAFLLMGVCTLLSSVIATSKQRRLTVLSHYQPLQYWDAFSP</sequence>
<dbReference type="Proteomes" id="UP000324222">
    <property type="component" value="Unassembled WGS sequence"/>
</dbReference>
<organism evidence="2 3">
    <name type="scientific">Portunus trituberculatus</name>
    <name type="common">Swimming crab</name>
    <name type="synonym">Neptunus trituberculatus</name>
    <dbReference type="NCBI Taxonomy" id="210409"/>
    <lineage>
        <taxon>Eukaryota</taxon>
        <taxon>Metazoa</taxon>
        <taxon>Ecdysozoa</taxon>
        <taxon>Arthropoda</taxon>
        <taxon>Crustacea</taxon>
        <taxon>Multicrustacea</taxon>
        <taxon>Malacostraca</taxon>
        <taxon>Eumalacostraca</taxon>
        <taxon>Eucarida</taxon>
        <taxon>Decapoda</taxon>
        <taxon>Pleocyemata</taxon>
        <taxon>Brachyura</taxon>
        <taxon>Eubrachyura</taxon>
        <taxon>Portunoidea</taxon>
        <taxon>Portunidae</taxon>
        <taxon>Portuninae</taxon>
        <taxon>Portunus</taxon>
    </lineage>
</organism>
<gene>
    <name evidence="2" type="ORF">E2C01_008888</name>
</gene>
<evidence type="ECO:0000256" key="1">
    <source>
        <dbReference type="SAM" id="MobiDB-lite"/>
    </source>
</evidence>
<comment type="caution">
    <text evidence="2">The sequence shown here is derived from an EMBL/GenBank/DDBJ whole genome shotgun (WGS) entry which is preliminary data.</text>
</comment>
<evidence type="ECO:0000313" key="3">
    <source>
        <dbReference type="Proteomes" id="UP000324222"/>
    </source>
</evidence>
<evidence type="ECO:0000313" key="2">
    <source>
        <dbReference type="EMBL" id="MPC16076.1"/>
    </source>
</evidence>
<name>A0A5B7D562_PORTR</name>
<protein>
    <submittedName>
        <fullName evidence="2">Uncharacterized protein</fullName>
    </submittedName>
</protein>
<accession>A0A5B7D562</accession>
<feature type="region of interest" description="Disordered" evidence="1">
    <location>
        <begin position="1"/>
        <end position="27"/>
    </location>
</feature>
<proteinExistence type="predicted"/>
<dbReference type="EMBL" id="VSRR010000476">
    <property type="protein sequence ID" value="MPC16076.1"/>
    <property type="molecule type" value="Genomic_DNA"/>
</dbReference>
<keyword evidence="3" id="KW-1185">Reference proteome</keyword>
<reference evidence="2 3" key="1">
    <citation type="submission" date="2019-05" db="EMBL/GenBank/DDBJ databases">
        <title>Another draft genome of Portunus trituberculatus and its Hox gene families provides insights of decapod evolution.</title>
        <authorList>
            <person name="Jeong J.-H."/>
            <person name="Song I."/>
            <person name="Kim S."/>
            <person name="Choi T."/>
            <person name="Kim D."/>
            <person name="Ryu S."/>
            <person name="Kim W."/>
        </authorList>
    </citation>
    <scope>NUCLEOTIDE SEQUENCE [LARGE SCALE GENOMIC DNA]</scope>
    <source>
        <tissue evidence="2">Muscle</tissue>
    </source>
</reference>